<dbReference type="RefSeq" id="WP_127918668.1">
    <property type="nucleotide sequence ID" value="NZ_RKLP01000015.1"/>
</dbReference>
<gene>
    <name evidence="7" type="ORF">EGT67_23985</name>
</gene>
<evidence type="ECO:0000256" key="2">
    <source>
        <dbReference type="ARBA" id="ARBA00023002"/>
    </source>
</evidence>
<dbReference type="Pfam" id="PF02826">
    <property type="entry name" value="2-Hacid_dh_C"/>
    <property type="match status" value="1"/>
</dbReference>
<feature type="domain" description="D-isomer specific 2-hydroxyacid dehydrogenase catalytic" evidence="5">
    <location>
        <begin position="22"/>
        <end position="312"/>
    </location>
</feature>
<dbReference type="InterPro" id="IPR029753">
    <property type="entry name" value="D-isomer_DH_CS"/>
</dbReference>
<keyword evidence="2 4" id="KW-0560">Oxidoreductase</keyword>
<dbReference type="PROSITE" id="PS00671">
    <property type="entry name" value="D_2_HYDROXYACID_DH_3"/>
    <property type="match status" value="1"/>
</dbReference>
<dbReference type="AlphaFoldDB" id="A0A3S3AKS0"/>
<evidence type="ECO:0000256" key="1">
    <source>
        <dbReference type="ARBA" id="ARBA00005854"/>
    </source>
</evidence>
<keyword evidence="3" id="KW-0520">NAD</keyword>
<comment type="caution">
    <text evidence="7">The sequence shown here is derived from an EMBL/GenBank/DDBJ whole genome shotgun (WGS) entry which is preliminary data.</text>
</comment>
<evidence type="ECO:0000259" key="5">
    <source>
        <dbReference type="Pfam" id="PF00389"/>
    </source>
</evidence>
<dbReference type="Pfam" id="PF00389">
    <property type="entry name" value="2-Hacid_dh"/>
    <property type="match status" value="1"/>
</dbReference>
<feature type="domain" description="D-isomer specific 2-hydroxyacid dehydrogenase NAD-binding" evidence="6">
    <location>
        <begin position="113"/>
        <end position="284"/>
    </location>
</feature>
<proteinExistence type="inferred from homology"/>
<dbReference type="GO" id="GO:0016618">
    <property type="term" value="F:hydroxypyruvate reductase [NAD(P)H] activity"/>
    <property type="evidence" value="ECO:0007669"/>
    <property type="project" value="TreeGrafter"/>
</dbReference>
<dbReference type="PANTHER" id="PTHR10996:SF178">
    <property type="entry name" value="2-HYDROXYACID DEHYDROGENASE YGL185C-RELATED"/>
    <property type="match status" value="1"/>
</dbReference>
<dbReference type="GO" id="GO:0005829">
    <property type="term" value="C:cytosol"/>
    <property type="evidence" value="ECO:0007669"/>
    <property type="project" value="TreeGrafter"/>
</dbReference>
<dbReference type="GO" id="GO:0030267">
    <property type="term" value="F:glyoxylate reductase (NADPH) activity"/>
    <property type="evidence" value="ECO:0007669"/>
    <property type="project" value="TreeGrafter"/>
</dbReference>
<dbReference type="SUPFAM" id="SSF52283">
    <property type="entry name" value="Formate/glycerate dehydrogenase catalytic domain-like"/>
    <property type="match status" value="1"/>
</dbReference>
<sequence>MRILLLAPDDHDDLGRHLRGAVPEAEVVRPVTRTRAELRALLPGADIVVGDWSGELPLGAAEAAVGGHLRLVQQPGVGVNWIDVDAWHRAGVPVANTPGANAASVAEWAVVAAASLSRSMGWGHDEMRRGQWPQERILERGCRDLGDRRVGIVGFGDIGRRCAGLFEAFGCEVSYTAQRPRADAAARYLELDDLLAVSDVLVLAVPLTPVTRGLIGARELARLPEDAIVVNVARGSVVDESALTVALRSGRLGGAALDVFDDEPLAPDSDLCRIDRVLLSPHVAGGSATARTRIYAMTARNVSRVCTGRAPRWTL</sequence>
<dbReference type="Proteomes" id="UP000286208">
    <property type="component" value="Unassembled WGS sequence"/>
</dbReference>
<reference evidence="7 8" key="1">
    <citation type="submission" date="2018-11" db="EMBL/GenBank/DDBJ databases">
        <title>Rhodococcus spongicola sp. nov. and Rhodococcus xishaensis sp. nov. from marine sponges.</title>
        <authorList>
            <person name="Li L."/>
            <person name="Lin H.W."/>
        </authorList>
    </citation>
    <scope>NUCLEOTIDE SEQUENCE [LARGE SCALE GENOMIC DNA]</scope>
    <source>
        <strain evidence="7 8">CCTCC AB2014297</strain>
    </source>
</reference>
<organism evidence="7 8">
    <name type="scientific">Prescottella agglutinans</name>
    <dbReference type="NCBI Taxonomy" id="1644129"/>
    <lineage>
        <taxon>Bacteria</taxon>
        <taxon>Bacillati</taxon>
        <taxon>Actinomycetota</taxon>
        <taxon>Actinomycetes</taxon>
        <taxon>Mycobacteriales</taxon>
        <taxon>Nocardiaceae</taxon>
        <taxon>Prescottella</taxon>
    </lineage>
</organism>
<evidence type="ECO:0000313" key="8">
    <source>
        <dbReference type="Proteomes" id="UP000286208"/>
    </source>
</evidence>
<protein>
    <submittedName>
        <fullName evidence="7">Dehydrogenase</fullName>
    </submittedName>
</protein>
<evidence type="ECO:0000256" key="4">
    <source>
        <dbReference type="RuleBase" id="RU003719"/>
    </source>
</evidence>
<dbReference type="InterPro" id="IPR050223">
    <property type="entry name" value="D-isomer_2-hydroxyacid_DH"/>
</dbReference>
<evidence type="ECO:0000256" key="3">
    <source>
        <dbReference type="ARBA" id="ARBA00023027"/>
    </source>
</evidence>
<evidence type="ECO:0000313" key="7">
    <source>
        <dbReference type="EMBL" id="RVW07037.1"/>
    </source>
</evidence>
<dbReference type="Gene3D" id="3.40.50.720">
    <property type="entry name" value="NAD(P)-binding Rossmann-like Domain"/>
    <property type="match status" value="2"/>
</dbReference>
<dbReference type="EMBL" id="RKLP01000015">
    <property type="protein sequence ID" value="RVW07037.1"/>
    <property type="molecule type" value="Genomic_DNA"/>
</dbReference>
<dbReference type="PANTHER" id="PTHR10996">
    <property type="entry name" value="2-HYDROXYACID DEHYDROGENASE-RELATED"/>
    <property type="match status" value="1"/>
</dbReference>
<dbReference type="GO" id="GO:0051287">
    <property type="term" value="F:NAD binding"/>
    <property type="evidence" value="ECO:0007669"/>
    <property type="project" value="InterPro"/>
</dbReference>
<dbReference type="SUPFAM" id="SSF51735">
    <property type="entry name" value="NAD(P)-binding Rossmann-fold domains"/>
    <property type="match status" value="1"/>
</dbReference>
<name>A0A3S3AKS0_9NOCA</name>
<dbReference type="OrthoDB" id="117809at2"/>
<keyword evidence="8" id="KW-1185">Reference proteome</keyword>
<evidence type="ECO:0000259" key="6">
    <source>
        <dbReference type="Pfam" id="PF02826"/>
    </source>
</evidence>
<dbReference type="InterPro" id="IPR006140">
    <property type="entry name" value="D-isomer_DH_NAD-bd"/>
</dbReference>
<dbReference type="InterPro" id="IPR006139">
    <property type="entry name" value="D-isomer_2_OHA_DH_cat_dom"/>
</dbReference>
<dbReference type="CDD" id="cd12175">
    <property type="entry name" value="2-Hacid_dh_11"/>
    <property type="match status" value="1"/>
</dbReference>
<comment type="similarity">
    <text evidence="1 4">Belongs to the D-isomer specific 2-hydroxyacid dehydrogenase family.</text>
</comment>
<dbReference type="InterPro" id="IPR036291">
    <property type="entry name" value="NAD(P)-bd_dom_sf"/>
</dbReference>
<accession>A0A3S3AKS0</accession>